<organism evidence="2 3">
    <name type="scientific">Granulicella rosea</name>
    <dbReference type="NCBI Taxonomy" id="474952"/>
    <lineage>
        <taxon>Bacteria</taxon>
        <taxon>Pseudomonadati</taxon>
        <taxon>Acidobacteriota</taxon>
        <taxon>Terriglobia</taxon>
        <taxon>Terriglobales</taxon>
        <taxon>Acidobacteriaceae</taxon>
        <taxon>Granulicella</taxon>
    </lineage>
</organism>
<accession>A0A239KPD1</accession>
<proteinExistence type="predicted"/>
<evidence type="ECO:0000256" key="1">
    <source>
        <dbReference type="SAM" id="SignalP"/>
    </source>
</evidence>
<dbReference type="AlphaFoldDB" id="A0A239KPD1"/>
<dbReference type="EMBL" id="FZOU01000005">
    <property type="protein sequence ID" value="SNT20206.1"/>
    <property type="molecule type" value="Genomic_DNA"/>
</dbReference>
<feature type="chain" id="PRO_5012873389" description="DUF4252 domain-containing protein" evidence="1">
    <location>
        <begin position="20"/>
        <end position="189"/>
    </location>
</feature>
<evidence type="ECO:0000313" key="2">
    <source>
        <dbReference type="EMBL" id="SNT20206.1"/>
    </source>
</evidence>
<name>A0A239KPD1_9BACT</name>
<dbReference type="Proteomes" id="UP000198356">
    <property type="component" value="Unassembled WGS sequence"/>
</dbReference>
<gene>
    <name evidence="2" type="ORF">SAMN05421770_105123</name>
</gene>
<dbReference type="RefSeq" id="WP_089409201.1">
    <property type="nucleotide sequence ID" value="NZ_FZOU01000005.1"/>
</dbReference>
<feature type="signal peptide" evidence="1">
    <location>
        <begin position="1"/>
        <end position="19"/>
    </location>
</feature>
<evidence type="ECO:0008006" key="4">
    <source>
        <dbReference type="Google" id="ProtNLM"/>
    </source>
</evidence>
<keyword evidence="1" id="KW-0732">Signal</keyword>
<reference evidence="2 3" key="1">
    <citation type="submission" date="2017-06" db="EMBL/GenBank/DDBJ databases">
        <authorList>
            <person name="Kim H.J."/>
            <person name="Triplett B.A."/>
        </authorList>
    </citation>
    <scope>NUCLEOTIDE SEQUENCE [LARGE SCALE GENOMIC DNA]</scope>
    <source>
        <strain evidence="2 3">DSM 18704</strain>
    </source>
</reference>
<protein>
    <recommendedName>
        <fullName evidence="4">DUF4252 domain-containing protein</fullName>
    </recommendedName>
</protein>
<sequence length="189" mass="20024">MRATLTLLAALAFSAPAFAQGPEPPSISQYFSTLADQPASKTAFSFDRSMLQMAQSLMETGGVDAHHAAAALTAVSVENYHYAQPAFYTPETLASLLGAFHAAGWKHLVNGNQTVANTAQPRHSVTDLWLHFTGGDIDGVTVCSRGPQNMSVVRISGDLRPLDLVHLSGHFGIPKVDPSAVMVPAPDGR</sequence>
<keyword evidence="3" id="KW-1185">Reference proteome</keyword>
<evidence type="ECO:0000313" key="3">
    <source>
        <dbReference type="Proteomes" id="UP000198356"/>
    </source>
</evidence>
<dbReference type="OrthoDB" id="117939at2"/>